<dbReference type="InterPro" id="IPR004408">
    <property type="entry name" value="Biotin_CoA_COase_ligase"/>
</dbReference>
<evidence type="ECO:0000313" key="8">
    <source>
        <dbReference type="EMBL" id="MFC4160165.1"/>
    </source>
</evidence>
<evidence type="ECO:0000256" key="5">
    <source>
        <dbReference type="ARBA" id="ARBA00047846"/>
    </source>
</evidence>
<evidence type="ECO:0000256" key="4">
    <source>
        <dbReference type="ARBA" id="ARBA00023267"/>
    </source>
</evidence>
<dbReference type="SUPFAM" id="SSF55681">
    <property type="entry name" value="Class II aaRS and biotin synthetases"/>
    <property type="match status" value="1"/>
</dbReference>
<protein>
    <recommendedName>
        <fullName evidence="6">Bifunctional ligase/repressor BirA</fullName>
    </recommendedName>
    <alternativeName>
        <fullName evidence="6">Biotin--[acetyl-CoA-carboxylase] ligase</fullName>
        <ecNumber evidence="6">6.3.4.15</ecNumber>
    </alternativeName>
    <alternativeName>
        <fullName evidence="6">Biotin--protein ligase</fullName>
    </alternativeName>
    <alternativeName>
        <fullName evidence="6">Biotin-[acetyl-CoA carboxylase] synthetase</fullName>
    </alternativeName>
</protein>
<comment type="caution">
    <text evidence="8">The sequence shown here is derived from an EMBL/GenBank/DDBJ whole genome shotgun (WGS) entry which is preliminary data.</text>
</comment>
<comment type="catalytic activity">
    <reaction evidence="5 6">
        <text>biotin + L-lysyl-[protein] + ATP = N(6)-biotinyl-L-lysyl-[protein] + AMP + diphosphate + H(+)</text>
        <dbReference type="Rhea" id="RHEA:11756"/>
        <dbReference type="Rhea" id="RHEA-COMP:9752"/>
        <dbReference type="Rhea" id="RHEA-COMP:10505"/>
        <dbReference type="ChEBI" id="CHEBI:15378"/>
        <dbReference type="ChEBI" id="CHEBI:29969"/>
        <dbReference type="ChEBI" id="CHEBI:30616"/>
        <dbReference type="ChEBI" id="CHEBI:33019"/>
        <dbReference type="ChEBI" id="CHEBI:57586"/>
        <dbReference type="ChEBI" id="CHEBI:83144"/>
        <dbReference type="ChEBI" id="CHEBI:456215"/>
        <dbReference type="EC" id="6.3.4.15"/>
    </reaction>
</comment>
<evidence type="ECO:0000256" key="2">
    <source>
        <dbReference type="ARBA" id="ARBA00022741"/>
    </source>
</evidence>
<dbReference type="Proteomes" id="UP001595791">
    <property type="component" value="Unassembled WGS sequence"/>
</dbReference>
<dbReference type="EMBL" id="JBHSBU010000001">
    <property type="protein sequence ID" value="MFC4160165.1"/>
    <property type="molecule type" value="Genomic_DNA"/>
</dbReference>
<sequence length="321" mass="33801">MDLFPLLRLLADGAFHCGPDLAERLGVSRASVSLALAQAAEFGVEVHSVKGRGYRLSRPLDWLDEAAVARALGPAARFFDLKLFDRIDSTNSALLSAAQAGAPAGMVYAAEWQSAGRGRRGRRWQGELGATLMFSLLWRFHIGVAALSGLSLAVGLAVVRALETLGVESARLKWPNDIVCARGKLGGILIEVAGDSLGPSAVVIGIGLNHRLSALARAALDQAAADLTELGCPGDRNRLLAAILTQLAELLPRFERDGFAPFVNDWTARHALHGQPARLLRPDGSTLDGTVLGISADGALRFAAGEGEVLVHAGEVSLRAA</sequence>
<comment type="similarity">
    <text evidence="6">Belongs to the biotin--protein ligase family.</text>
</comment>
<dbReference type="InterPro" id="IPR013196">
    <property type="entry name" value="HTH_11"/>
</dbReference>
<evidence type="ECO:0000313" key="9">
    <source>
        <dbReference type="Proteomes" id="UP001595791"/>
    </source>
</evidence>
<keyword evidence="9" id="KW-1185">Reference proteome</keyword>
<name>A0ABV8MTI1_9NEIS</name>
<dbReference type="InterPro" id="IPR045864">
    <property type="entry name" value="aa-tRNA-synth_II/BPL/LPL"/>
</dbReference>
<keyword evidence="6" id="KW-0804">Transcription</keyword>
<gene>
    <name evidence="6" type="primary">birA</name>
    <name evidence="8" type="ORF">ACFOW7_12475</name>
</gene>
<dbReference type="HAMAP" id="MF_00978">
    <property type="entry name" value="Bifunct_BirA"/>
    <property type="match status" value="1"/>
</dbReference>
<dbReference type="Gene3D" id="1.10.10.10">
    <property type="entry name" value="Winged helix-like DNA-binding domain superfamily/Winged helix DNA-binding domain"/>
    <property type="match status" value="1"/>
</dbReference>
<dbReference type="InterPro" id="IPR004143">
    <property type="entry name" value="BPL_LPL_catalytic"/>
</dbReference>
<dbReference type="RefSeq" id="WP_378164686.1">
    <property type="nucleotide sequence ID" value="NZ_JBHSBU010000001.1"/>
</dbReference>
<dbReference type="InterPro" id="IPR030855">
    <property type="entry name" value="Bifunct_BirA"/>
</dbReference>
<dbReference type="PANTHER" id="PTHR12835:SF5">
    <property type="entry name" value="BIOTIN--PROTEIN LIGASE"/>
    <property type="match status" value="1"/>
</dbReference>
<keyword evidence="1 6" id="KW-0436">Ligase</keyword>
<feature type="domain" description="BPL/LPL catalytic" evidence="7">
    <location>
        <begin position="80"/>
        <end position="255"/>
    </location>
</feature>
<dbReference type="Gene3D" id="3.30.930.10">
    <property type="entry name" value="Bira Bifunctional Protein, Domain 2"/>
    <property type="match status" value="1"/>
</dbReference>
<keyword evidence="6" id="KW-0805">Transcription regulation</keyword>
<evidence type="ECO:0000256" key="1">
    <source>
        <dbReference type="ARBA" id="ARBA00022598"/>
    </source>
</evidence>
<dbReference type="Pfam" id="PF08279">
    <property type="entry name" value="HTH_11"/>
    <property type="match status" value="1"/>
</dbReference>
<dbReference type="InterPro" id="IPR003142">
    <property type="entry name" value="BPL_C"/>
</dbReference>
<organism evidence="8 9">
    <name type="scientific">Chitinimonas lacunae</name>
    <dbReference type="NCBI Taxonomy" id="1963018"/>
    <lineage>
        <taxon>Bacteria</taxon>
        <taxon>Pseudomonadati</taxon>
        <taxon>Pseudomonadota</taxon>
        <taxon>Betaproteobacteria</taxon>
        <taxon>Neisseriales</taxon>
        <taxon>Chitinibacteraceae</taxon>
        <taxon>Chitinimonas</taxon>
    </lineage>
</organism>
<accession>A0ABV8MTI1</accession>
<dbReference type="InterPro" id="IPR036388">
    <property type="entry name" value="WH-like_DNA-bd_sf"/>
</dbReference>
<keyword evidence="6" id="KW-0678">Repressor</keyword>
<keyword evidence="2 6" id="KW-0547">Nucleotide-binding</keyword>
<dbReference type="PANTHER" id="PTHR12835">
    <property type="entry name" value="BIOTIN PROTEIN LIGASE"/>
    <property type="match status" value="1"/>
</dbReference>
<feature type="binding site" evidence="6">
    <location>
        <begin position="117"/>
        <end position="119"/>
    </location>
    <ligand>
        <name>biotin</name>
        <dbReference type="ChEBI" id="CHEBI:57586"/>
    </ligand>
</feature>
<proteinExistence type="inferred from homology"/>
<dbReference type="PROSITE" id="PS51733">
    <property type="entry name" value="BPL_LPL_CATALYTIC"/>
    <property type="match status" value="1"/>
</dbReference>
<dbReference type="CDD" id="cd16442">
    <property type="entry name" value="BPL"/>
    <property type="match status" value="1"/>
</dbReference>
<dbReference type="InterPro" id="IPR008988">
    <property type="entry name" value="Transcriptional_repressor_C"/>
</dbReference>
<dbReference type="SUPFAM" id="SSF50037">
    <property type="entry name" value="C-terminal domain of transcriptional repressors"/>
    <property type="match status" value="1"/>
</dbReference>
<feature type="binding site" evidence="6">
    <location>
        <position position="113"/>
    </location>
    <ligand>
        <name>biotin</name>
        <dbReference type="ChEBI" id="CHEBI:57586"/>
    </ligand>
</feature>
<comment type="function">
    <text evidence="6">Acts both as a biotin--[acetyl-CoA-carboxylase] ligase and a repressor.</text>
</comment>
<keyword evidence="4 6" id="KW-0092">Biotin</keyword>
<keyword evidence="6" id="KW-0238">DNA-binding</keyword>
<evidence type="ECO:0000259" key="7">
    <source>
        <dbReference type="PROSITE" id="PS51733"/>
    </source>
</evidence>
<dbReference type="Gene3D" id="2.30.30.100">
    <property type="match status" value="1"/>
</dbReference>
<evidence type="ECO:0000256" key="3">
    <source>
        <dbReference type="ARBA" id="ARBA00022840"/>
    </source>
</evidence>
<dbReference type="Pfam" id="PF02237">
    <property type="entry name" value="BPL_C"/>
    <property type="match status" value="1"/>
</dbReference>
<dbReference type="NCBIfam" id="TIGR00121">
    <property type="entry name" value="birA_ligase"/>
    <property type="match status" value="1"/>
</dbReference>
<dbReference type="Pfam" id="PF03099">
    <property type="entry name" value="BPL_LplA_LipB"/>
    <property type="match status" value="1"/>
</dbReference>
<feature type="binding site" evidence="6">
    <location>
        <position position="184"/>
    </location>
    <ligand>
        <name>biotin</name>
        <dbReference type="ChEBI" id="CHEBI:57586"/>
    </ligand>
</feature>
<reference evidence="9" key="1">
    <citation type="journal article" date="2019" name="Int. J. Syst. Evol. Microbiol.">
        <title>The Global Catalogue of Microorganisms (GCM) 10K type strain sequencing project: providing services to taxonomists for standard genome sequencing and annotation.</title>
        <authorList>
            <consortium name="The Broad Institute Genomics Platform"/>
            <consortium name="The Broad Institute Genome Sequencing Center for Infectious Disease"/>
            <person name="Wu L."/>
            <person name="Ma J."/>
        </authorList>
    </citation>
    <scope>NUCLEOTIDE SEQUENCE [LARGE SCALE GENOMIC DNA]</scope>
    <source>
        <strain evidence="9">LMG 29894</strain>
    </source>
</reference>
<dbReference type="GO" id="GO:0004077">
    <property type="term" value="F:biotin--[biotin carboxyl-carrier protein] ligase activity"/>
    <property type="evidence" value="ECO:0007669"/>
    <property type="project" value="UniProtKB-EC"/>
</dbReference>
<evidence type="ECO:0000256" key="6">
    <source>
        <dbReference type="HAMAP-Rule" id="MF_00978"/>
    </source>
</evidence>
<feature type="DNA-binding region" description="H-T-H motif" evidence="6">
    <location>
        <begin position="18"/>
        <end position="37"/>
    </location>
</feature>
<dbReference type="SUPFAM" id="SSF46785">
    <property type="entry name" value="Winged helix' DNA-binding domain"/>
    <property type="match status" value="1"/>
</dbReference>
<dbReference type="EC" id="6.3.4.15" evidence="6"/>
<feature type="binding site" evidence="6">
    <location>
        <begin position="89"/>
        <end position="91"/>
    </location>
    <ligand>
        <name>biotin</name>
        <dbReference type="ChEBI" id="CHEBI:57586"/>
    </ligand>
</feature>
<dbReference type="InterPro" id="IPR036390">
    <property type="entry name" value="WH_DNA-bd_sf"/>
</dbReference>
<keyword evidence="3 6" id="KW-0067">ATP-binding</keyword>